<name>A0A2P2MIN8_RHIMU</name>
<reference evidence="1" key="1">
    <citation type="submission" date="2018-02" db="EMBL/GenBank/DDBJ databases">
        <title>Rhizophora mucronata_Transcriptome.</title>
        <authorList>
            <person name="Meera S.P."/>
            <person name="Sreeshan A."/>
            <person name="Augustine A."/>
        </authorList>
    </citation>
    <scope>NUCLEOTIDE SEQUENCE</scope>
    <source>
        <tissue evidence="1">Leaf</tissue>
    </source>
</reference>
<organism evidence="1">
    <name type="scientific">Rhizophora mucronata</name>
    <name type="common">Asiatic mangrove</name>
    <dbReference type="NCBI Taxonomy" id="61149"/>
    <lineage>
        <taxon>Eukaryota</taxon>
        <taxon>Viridiplantae</taxon>
        <taxon>Streptophyta</taxon>
        <taxon>Embryophyta</taxon>
        <taxon>Tracheophyta</taxon>
        <taxon>Spermatophyta</taxon>
        <taxon>Magnoliopsida</taxon>
        <taxon>eudicotyledons</taxon>
        <taxon>Gunneridae</taxon>
        <taxon>Pentapetalae</taxon>
        <taxon>rosids</taxon>
        <taxon>fabids</taxon>
        <taxon>Malpighiales</taxon>
        <taxon>Rhizophoraceae</taxon>
        <taxon>Rhizophora</taxon>
    </lineage>
</organism>
<protein>
    <submittedName>
        <fullName evidence="1">Uncharacterized protein MANES_03G047600</fullName>
    </submittedName>
</protein>
<proteinExistence type="predicted"/>
<dbReference type="AlphaFoldDB" id="A0A2P2MIN8"/>
<accession>A0A2P2MIN8</accession>
<dbReference type="EMBL" id="GGEC01049616">
    <property type="protein sequence ID" value="MBX30100.1"/>
    <property type="molecule type" value="Transcribed_RNA"/>
</dbReference>
<sequence>MFMPWSSQVKPDGVINRDEKVFKFARERNIPVVMLTSGGYMKSSARVIADSIANLSKNCLIDLTISK</sequence>
<evidence type="ECO:0000313" key="1">
    <source>
        <dbReference type="EMBL" id="MBX30100.1"/>
    </source>
</evidence>